<proteinExistence type="predicted"/>
<accession>A0A0B7BZ32</accession>
<organism evidence="2">
    <name type="scientific">Arion vulgaris</name>
    <dbReference type="NCBI Taxonomy" id="1028688"/>
    <lineage>
        <taxon>Eukaryota</taxon>
        <taxon>Metazoa</taxon>
        <taxon>Spiralia</taxon>
        <taxon>Lophotrochozoa</taxon>
        <taxon>Mollusca</taxon>
        <taxon>Gastropoda</taxon>
        <taxon>Heterobranchia</taxon>
        <taxon>Euthyneura</taxon>
        <taxon>Panpulmonata</taxon>
        <taxon>Eupulmonata</taxon>
        <taxon>Stylommatophora</taxon>
        <taxon>Helicina</taxon>
        <taxon>Arionoidea</taxon>
        <taxon>Arionidae</taxon>
        <taxon>Arion</taxon>
    </lineage>
</organism>
<dbReference type="EMBL" id="HACG01051568">
    <property type="protein sequence ID" value="CEK98439.1"/>
    <property type="molecule type" value="Transcribed_RNA"/>
</dbReference>
<feature type="chain" id="PRO_5002113966" evidence="1">
    <location>
        <begin position="23"/>
        <end position="66"/>
    </location>
</feature>
<keyword evidence="1" id="KW-0732">Signal</keyword>
<feature type="non-terminal residue" evidence="2">
    <location>
        <position position="1"/>
    </location>
</feature>
<evidence type="ECO:0000256" key="1">
    <source>
        <dbReference type="SAM" id="SignalP"/>
    </source>
</evidence>
<protein>
    <submittedName>
        <fullName evidence="2">Uncharacterized protein</fullName>
    </submittedName>
</protein>
<gene>
    <name evidence="2" type="primary">ORF218711</name>
</gene>
<name>A0A0B7BZ32_9EUPU</name>
<dbReference type="AlphaFoldDB" id="A0A0B7BZ32"/>
<reference evidence="2" key="1">
    <citation type="submission" date="2014-12" db="EMBL/GenBank/DDBJ databases">
        <title>Insight into the proteome of Arion vulgaris.</title>
        <authorList>
            <person name="Aradska J."/>
            <person name="Bulat T."/>
            <person name="Smidak R."/>
            <person name="Sarate P."/>
            <person name="Gangsoo J."/>
            <person name="Sialana F."/>
            <person name="Bilban M."/>
            <person name="Lubec G."/>
        </authorList>
    </citation>
    <scope>NUCLEOTIDE SEQUENCE</scope>
    <source>
        <tissue evidence="2">Skin</tissue>
    </source>
</reference>
<evidence type="ECO:0000313" key="2">
    <source>
        <dbReference type="EMBL" id="CEK98439.1"/>
    </source>
</evidence>
<feature type="signal peptide" evidence="1">
    <location>
        <begin position="1"/>
        <end position="22"/>
    </location>
</feature>
<sequence length="66" mass="7517">TSRFFSVCQTLLIASLYYQTTCMNPPVVGKKVRMMLSIPEDRESSVNSFLMTHKGTVNQDIMFLLP</sequence>